<reference evidence="1" key="1">
    <citation type="submission" date="2022-10" db="EMBL/GenBank/DDBJ databases">
        <title>Genome Sequence of Xylaria curta.</title>
        <authorList>
            <person name="Buettner E."/>
        </authorList>
    </citation>
    <scope>NUCLEOTIDE SEQUENCE</scope>
    <source>
        <strain evidence="1">Babe10</strain>
    </source>
</reference>
<evidence type="ECO:0000313" key="1">
    <source>
        <dbReference type="EMBL" id="KAJ2985640.1"/>
    </source>
</evidence>
<dbReference type="EMBL" id="JAPDGR010001070">
    <property type="protein sequence ID" value="KAJ2985640.1"/>
    <property type="molecule type" value="Genomic_DNA"/>
</dbReference>
<gene>
    <name evidence="1" type="ORF">NUW58_g5425</name>
</gene>
<organism evidence="1 2">
    <name type="scientific">Xylaria curta</name>
    <dbReference type="NCBI Taxonomy" id="42375"/>
    <lineage>
        <taxon>Eukaryota</taxon>
        <taxon>Fungi</taxon>
        <taxon>Dikarya</taxon>
        <taxon>Ascomycota</taxon>
        <taxon>Pezizomycotina</taxon>
        <taxon>Sordariomycetes</taxon>
        <taxon>Xylariomycetidae</taxon>
        <taxon>Xylariales</taxon>
        <taxon>Xylariaceae</taxon>
        <taxon>Xylaria</taxon>
    </lineage>
</organism>
<keyword evidence="2" id="KW-1185">Reference proteome</keyword>
<name>A0ACC1P1N3_9PEZI</name>
<dbReference type="Proteomes" id="UP001143856">
    <property type="component" value="Unassembled WGS sequence"/>
</dbReference>
<sequence length="1859" mass="207504">MAAPTHPAKIPKEEWDRHRDAIMALYLGNSEQPEGIHDNAEGTPSQSLSSVVVTMKEKYGFVISEAQLELQLNKWQFRKNFKPEEWELIFDQLEMIPPHTEYRVNISGCIKSKSSINRARRYAKRRRVAGSSSRREATAASALPHVRIEVRGEDGIWTQARHTTPAVITEVLPQSAVSRFDMPPQTVATYPMNSAIHGAASLELQPFRRDGDVVNIDAGITDLDNLDLELGSFNIVDSDISLDTLDFRFQQPTEIRFRLPSEWLDNPPSRLLTNARSLIEYKLKDKSVYGQVNRESLLRDIYRHVNIGASHALQLMKPINLARWLEMLGSMPSSYSYHEITECDQQQTTVRGLQKTNLSRFLLSAMLYAFSDAIRIPNGMLAKVTIPDDTLVSCVCRYLKDPQVHIETMLAPHVFHAAIWEPQSRVVATMLERNLIDVNYPLKIPRGSIFYSYVNRRYSTMEFLARRRYLGGKFLARDKCMPIEAATMNGDIETIEILLSHGAEVRTDVLFCVWIDYIETVGPEDANLQPKYVTIGHKLIEAGAIVNGELLASLLDEGGAKTPFIQFIASEFRPSVNYTLFRKKLEDLASKTEIGSLDGPLSEYQTHFEQQCKEEIRGIRDSLLRAARIGHLGVFGAVFPHYWHGMDDGVLSAIIETGNKCLIDIVMKRKPNIRPKSWRSCSPFEAAIKTRNKEIIDFFIASGIIDVLQEGSELEDAIIQAAEYGHVELIKMLLSRYPHAEYCEVSDTILGLPEGASRDFLISTLRDAGGCVSIRCCGSLQQASDRRHDTCVGFYLAKDPHAIKEYFWKILAWGDKTIIQGLLSNYDCEFRFEQLPAKIYCTRHESLEMKWSFNDPQEIEFPYDNYGGEIHLLKTLWDLLGDKSKVDLICESRLATTEILVAALLVAVIRQDQGMVSSFIQAGADASDERVWAAAVEHSPGMLPVLSQVSQMPKPVVTRGFGTRILKNAIIKGPVSFEGVSYLIKSRSVDIFDTGVMVTKWGPLQTPLGTAISQCRRFPHFGRDVVVLLLDAGCDPNDIVHFDEEGSQTALLRAVETGNKDLVEFFLGRNAQLDGELSHIVRRTPLQKAAEMGDLEMVQLLISRGANVNARPAVRQGGTAVQLAARSGNCLVATELFNQGASLYMQPSEFGGRWPIQAAAECGHLDMIQLLWNAKSDMFLLQEDLNKKPGFEEKQLRRAMQLATKNAHIGCRSLIEELSGLEHKSPRRRTPSGGTPIYVDWPPPGWSWATFWNRGTTPNTLKYMEVYDQASRGLRGSVMLLKHSLRKPTLLLSLVVALLSIALGTFTQQAVRTVVCKYADNSATASIPNVHTLGNVDSLSDRFLDPNQRMTPISLSFAVKAGILSSLTNPTGNDSVIQATCTTGNCTFTDFGGVTHRSIGFCNRCIDVSSYLTANTTNLVDTPSVFASKHKQSWFLPNGQEVYHEEVIKHSPDGWATYQNTAFFDISTDSLQLNWSEPISDEVFQFLNASTFNILNVSFIGISDVTEGNVLEIPTDPNISSTVCTIYACVKSYHASIDKGKLEETIASTTFLQPYGDELFAHHGPNFVQGPFAFFPTNMIAVESPCNIQGKSYTPANFSLAPDTVTMQRLQVGYGPNGLPVKYEFGCVEKNSTTAVNNTAPPACIYAMEHANWFAGMQGFLRDVLQATCGSWPEFPGTSMCGPSQRRGPNGPDSNTVEMDPFWIEGLASRPSRTTTDISRYMDDFTESLTRKFRIGLNASIEDQLGAPSVRGEAWQTTTCFTVQWEWLLLPVALTALGVVLLVWTLASLACGSEHPEMVWKSSILPLLYHGERVRAVNSAGQTLMDERKVSEQQEWNTQLLELEEMRQDARQVKVVFQG</sequence>
<comment type="caution">
    <text evidence="1">The sequence shown here is derived from an EMBL/GenBank/DDBJ whole genome shotgun (WGS) entry which is preliminary data.</text>
</comment>
<accession>A0ACC1P1N3</accession>
<protein>
    <submittedName>
        <fullName evidence="1">Uncharacterized protein</fullName>
    </submittedName>
</protein>
<proteinExistence type="predicted"/>
<evidence type="ECO:0000313" key="2">
    <source>
        <dbReference type="Proteomes" id="UP001143856"/>
    </source>
</evidence>